<dbReference type="InterPro" id="IPR027304">
    <property type="entry name" value="Trigger_fact/SurA_dom_sf"/>
</dbReference>
<proteinExistence type="inferred from homology"/>
<keyword evidence="4 11" id="KW-1003">Cell membrane</keyword>
<dbReference type="HAMAP" id="MF_01145">
    <property type="entry name" value="Foldase_PrsA"/>
    <property type="match status" value="1"/>
</dbReference>
<dbReference type="PANTHER" id="PTHR47245:SF1">
    <property type="entry name" value="FOLDASE PROTEIN PRSA"/>
    <property type="match status" value="1"/>
</dbReference>
<dbReference type="Gene3D" id="1.10.4030.10">
    <property type="entry name" value="Porin chaperone SurA, peptide-binding domain"/>
    <property type="match status" value="1"/>
</dbReference>
<dbReference type="InterPro" id="IPR023059">
    <property type="entry name" value="Foldase_PrsA"/>
</dbReference>
<comment type="function">
    <text evidence="11">Plays a major role in protein secretion by helping the post-translocational extracellular folding of several secreted proteins.</text>
</comment>
<dbReference type="Gene3D" id="3.10.50.40">
    <property type="match status" value="1"/>
</dbReference>
<evidence type="ECO:0000256" key="10">
    <source>
        <dbReference type="ARBA" id="ARBA00023288"/>
    </source>
</evidence>
<keyword evidence="14" id="KW-1185">Reference proteome</keyword>
<reference evidence="13 14" key="1">
    <citation type="submission" date="2020-08" db="EMBL/GenBank/DDBJ databases">
        <title>A Genomic Blueprint of the Chicken Gut Microbiome.</title>
        <authorList>
            <person name="Gilroy R."/>
            <person name="Ravi A."/>
            <person name="Getino M."/>
            <person name="Pursley I."/>
            <person name="Horton D.L."/>
            <person name="Alikhan N.-F."/>
            <person name="Baker D."/>
            <person name="Gharbi K."/>
            <person name="Hall N."/>
            <person name="Watson M."/>
            <person name="Adriaenssens E.M."/>
            <person name="Foster-Nyarko E."/>
            <person name="Jarju S."/>
            <person name="Secka A."/>
            <person name="Antonio M."/>
            <person name="Oren A."/>
            <person name="Chaudhuri R."/>
            <person name="La Ragione R.M."/>
            <person name="Hildebrand F."/>
            <person name="Pallen M.J."/>
        </authorList>
    </citation>
    <scope>NUCLEOTIDE SEQUENCE [LARGE SCALE GENOMIC DNA]</scope>
    <source>
        <strain evidence="13 14">Re31</strain>
    </source>
</reference>
<protein>
    <recommendedName>
        <fullName evidence="11">Foldase protein PrsA</fullName>
        <ecNumber evidence="11">5.2.1.8</ecNumber>
    </recommendedName>
</protein>
<dbReference type="GO" id="GO:0016853">
    <property type="term" value="F:isomerase activity"/>
    <property type="evidence" value="ECO:0007669"/>
    <property type="project" value="UniProtKB-KW"/>
</dbReference>
<evidence type="ECO:0000256" key="7">
    <source>
        <dbReference type="ARBA" id="ARBA00023136"/>
    </source>
</evidence>
<dbReference type="Proteomes" id="UP000640930">
    <property type="component" value="Unassembled WGS sequence"/>
</dbReference>
<dbReference type="Pfam" id="PF13616">
    <property type="entry name" value="Rotamase_3"/>
    <property type="match status" value="1"/>
</dbReference>
<dbReference type="InterPro" id="IPR050245">
    <property type="entry name" value="PrsA_foldase"/>
</dbReference>
<comment type="subcellular location">
    <subcellularLocation>
        <location evidence="2 11">Cell membrane</location>
        <topology evidence="2 11">Lipid-anchor</topology>
    </subcellularLocation>
</comment>
<evidence type="ECO:0000256" key="4">
    <source>
        <dbReference type="ARBA" id="ARBA00022475"/>
    </source>
</evidence>
<accession>A0ABR8X718</accession>
<comment type="caution">
    <text evidence="13">The sequence shown here is derived from an EMBL/GenBank/DDBJ whole genome shotgun (WGS) entry which is preliminary data.</text>
</comment>
<dbReference type="InterPro" id="IPR000297">
    <property type="entry name" value="PPIase_PpiC"/>
</dbReference>
<dbReference type="PROSITE" id="PS50198">
    <property type="entry name" value="PPIC_PPIASE_2"/>
    <property type="match status" value="1"/>
</dbReference>
<keyword evidence="7 11" id="KW-0472">Membrane</keyword>
<evidence type="ECO:0000256" key="2">
    <source>
        <dbReference type="ARBA" id="ARBA00004193"/>
    </source>
</evidence>
<evidence type="ECO:0000256" key="9">
    <source>
        <dbReference type="ARBA" id="ARBA00023235"/>
    </source>
</evidence>
<keyword evidence="8 11" id="KW-0564">Palmitate</keyword>
<keyword evidence="10 11" id="KW-0449">Lipoprotein</keyword>
<evidence type="ECO:0000259" key="12">
    <source>
        <dbReference type="PROSITE" id="PS50198"/>
    </source>
</evidence>
<comment type="catalytic activity">
    <reaction evidence="1 11">
        <text>[protein]-peptidylproline (omega=180) = [protein]-peptidylproline (omega=0)</text>
        <dbReference type="Rhea" id="RHEA:16237"/>
        <dbReference type="Rhea" id="RHEA-COMP:10747"/>
        <dbReference type="Rhea" id="RHEA-COMP:10748"/>
        <dbReference type="ChEBI" id="CHEBI:83833"/>
        <dbReference type="ChEBI" id="CHEBI:83834"/>
        <dbReference type="EC" id="5.2.1.8"/>
    </reaction>
</comment>
<dbReference type="RefSeq" id="WP_191705688.1">
    <property type="nucleotide sequence ID" value="NZ_JACSQA010000001.1"/>
</dbReference>
<evidence type="ECO:0000256" key="6">
    <source>
        <dbReference type="ARBA" id="ARBA00023110"/>
    </source>
</evidence>
<name>A0ABR8X718_9BACL</name>
<keyword evidence="9 11" id="KW-0413">Isomerase</keyword>
<gene>
    <name evidence="11" type="primary">prsA</name>
    <name evidence="13" type="ORF">H9636_00440</name>
</gene>
<feature type="domain" description="PpiC" evidence="12">
    <location>
        <begin position="156"/>
        <end position="247"/>
    </location>
</feature>
<evidence type="ECO:0000256" key="11">
    <source>
        <dbReference type="HAMAP-Rule" id="MF_01145"/>
    </source>
</evidence>
<organism evidence="13 14">
    <name type="scientific">Ureibacillus galli</name>
    <dbReference type="NCBI Taxonomy" id="2762222"/>
    <lineage>
        <taxon>Bacteria</taxon>
        <taxon>Bacillati</taxon>
        <taxon>Bacillota</taxon>
        <taxon>Bacilli</taxon>
        <taxon>Bacillales</taxon>
        <taxon>Caryophanaceae</taxon>
        <taxon>Ureibacillus</taxon>
    </lineage>
</organism>
<evidence type="ECO:0000256" key="1">
    <source>
        <dbReference type="ARBA" id="ARBA00000971"/>
    </source>
</evidence>
<dbReference type="EC" id="5.2.1.8" evidence="11"/>
<dbReference type="InterPro" id="IPR046357">
    <property type="entry name" value="PPIase_dom_sf"/>
</dbReference>
<dbReference type="PROSITE" id="PS51257">
    <property type="entry name" value="PROKAR_LIPOPROTEIN"/>
    <property type="match status" value="1"/>
</dbReference>
<evidence type="ECO:0000313" key="14">
    <source>
        <dbReference type="Proteomes" id="UP000640930"/>
    </source>
</evidence>
<comment type="similarity">
    <text evidence="3 11">Belongs to the PrsA family.</text>
</comment>
<dbReference type="SUPFAM" id="SSF109998">
    <property type="entry name" value="Triger factor/SurA peptide-binding domain-like"/>
    <property type="match status" value="1"/>
</dbReference>
<evidence type="ECO:0000313" key="13">
    <source>
        <dbReference type="EMBL" id="MBD8025111.1"/>
    </source>
</evidence>
<evidence type="ECO:0000256" key="5">
    <source>
        <dbReference type="ARBA" id="ARBA00022729"/>
    </source>
</evidence>
<sequence>MKNNNLKKFLKGMTLPIVATLWLVGCSNSNNSSMIASVNGEEITEDELNETLTTQYGTEVLDTLITNKIIELEAKELGVSVSEEELQKEYDEYASRYGGEDALLELLDSYGMDVDDVKKDMETYLLTFKVMEDDLGITEEEIKTYFEENKETYGKAAEVEASHILVEDETTAQEVIDKLNAGGDFAELAKEYSTDTANNEDGGNLGYFGTGEMAEAFETAAFAMEVGEVSSEPVETEYGFHIIKVTDKIEGKEAVFDEVKDTVYQDLLAAKVNEQYSTWVTEKMSEYDIVNKLTD</sequence>
<keyword evidence="6 11" id="KW-0697">Rotamase</keyword>
<evidence type="ECO:0000256" key="3">
    <source>
        <dbReference type="ARBA" id="ARBA00006071"/>
    </source>
</evidence>
<evidence type="ECO:0000256" key="8">
    <source>
        <dbReference type="ARBA" id="ARBA00023139"/>
    </source>
</evidence>
<keyword evidence="5 11" id="KW-0732">Signal</keyword>
<dbReference type="PANTHER" id="PTHR47245">
    <property type="entry name" value="PEPTIDYLPROLYL ISOMERASE"/>
    <property type="match status" value="1"/>
</dbReference>
<dbReference type="EMBL" id="JACSQA010000001">
    <property type="protein sequence ID" value="MBD8025111.1"/>
    <property type="molecule type" value="Genomic_DNA"/>
</dbReference>
<dbReference type="SUPFAM" id="SSF54534">
    <property type="entry name" value="FKBP-like"/>
    <property type="match status" value="1"/>
</dbReference>